<accession>A0ABW9G1A4</accession>
<proteinExistence type="predicted"/>
<reference evidence="1 2" key="1">
    <citation type="journal article" date="2013" name="Int. J. Syst. Evol. Microbiol.">
        <title>Celerinatantimonas yamalensis sp. nov., a cold-adapted diazotrophic bacterium from a cold permafrost brine.</title>
        <authorList>
            <person name="Shcherbakova V."/>
            <person name="Chuvilskaya N."/>
            <person name="Rivkina E."/>
            <person name="Demidov N."/>
            <person name="Uchaeva V."/>
            <person name="Suetin S."/>
            <person name="Suzina N."/>
            <person name="Gilichinsky D."/>
        </authorList>
    </citation>
    <scope>NUCLEOTIDE SEQUENCE [LARGE SCALE GENOMIC DNA]</scope>
    <source>
        <strain evidence="1 2">C7</strain>
    </source>
</reference>
<comment type="caution">
    <text evidence="1">The sequence shown here is derived from an EMBL/GenBank/DDBJ whole genome shotgun (WGS) entry which is preliminary data.</text>
</comment>
<organism evidence="1 2">
    <name type="scientific">Celerinatantimonas yamalensis</name>
    <dbReference type="NCBI Taxonomy" id="559956"/>
    <lineage>
        <taxon>Bacteria</taxon>
        <taxon>Pseudomonadati</taxon>
        <taxon>Pseudomonadota</taxon>
        <taxon>Gammaproteobacteria</taxon>
        <taxon>Celerinatantimonadaceae</taxon>
        <taxon>Celerinatantimonas</taxon>
    </lineage>
</organism>
<dbReference type="EMBL" id="JBEQCT010000001">
    <property type="protein sequence ID" value="MFM2483526.1"/>
    <property type="molecule type" value="Genomic_DNA"/>
</dbReference>
<name>A0ABW9G1A4_9GAMM</name>
<dbReference type="NCBIfam" id="TIGR03853">
    <property type="entry name" value="matur_matur"/>
    <property type="match status" value="1"/>
</dbReference>
<dbReference type="InterPro" id="IPR019620">
    <property type="entry name" value="Metal-bd_prot_put"/>
</dbReference>
<protein>
    <submittedName>
        <fullName evidence="1">YecH family metal-binding protein</fullName>
    </submittedName>
</protein>
<dbReference type="Proteomes" id="UP001629953">
    <property type="component" value="Unassembled WGS sequence"/>
</dbReference>
<evidence type="ECO:0000313" key="2">
    <source>
        <dbReference type="Proteomes" id="UP001629953"/>
    </source>
</evidence>
<keyword evidence="2" id="KW-1185">Reference proteome</keyword>
<dbReference type="RefSeq" id="WP_408621637.1">
    <property type="nucleotide sequence ID" value="NZ_JBEQCT010000001.1"/>
</dbReference>
<sequence>MTQSIHGHEVMKMMLSSDQSYSRESLCAAILAKYGQNTRFHTCSKENMRADELVDFLQSRGKFVTTQNGFTTLAEKICNH</sequence>
<dbReference type="Pfam" id="PF10678">
    <property type="entry name" value="DUF2492"/>
    <property type="match status" value="1"/>
</dbReference>
<gene>
    <name evidence="1" type="ORF">ABUE30_00265</name>
</gene>
<evidence type="ECO:0000313" key="1">
    <source>
        <dbReference type="EMBL" id="MFM2483526.1"/>
    </source>
</evidence>